<keyword evidence="7" id="KW-0472">Membrane</keyword>
<evidence type="ECO:0000313" key="10">
    <source>
        <dbReference type="Proteomes" id="UP000355283"/>
    </source>
</evidence>
<keyword evidence="3" id="KW-0813">Transport</keyword>
<gene>
    <name evidence="9" type="ORF">NSK_006770</name>
</gene>
<evidence type="ECO:0000256" key="6">
    <source>
        <dbReference type="ARBA" id="ARBA00023065"/>
    </source>
</evidence>
<name>A0A4D9CXC8_9STRA</name>
<keyword evidence="6" id="KW-0406">Ion transport</keyword>
<keyword evidence="4" id="KW-0812">Transmembrane</keyword>
<dbReference type="AlphaFoldDB" id="A0A4D9CXC8"/>
<comment type="similarity">
    <text evidence="2">Belongs to the V-ATPase 116 kDa subunit family.</text>
</comment>
<dbReference type="Proteomes" id="UP000355283">
    <property type="component" value="Unassembled WGS sequence"/>
</dbReference>
<evidence type="ECO:0000256" key="7">
    <source>
        <dbReference type="ARBA" id="ARBA00023136"/>
    </source>
</evidence>
<reference evidence="9 10" key="1">
    <citation type="submission" date="2019-01" db="EMBL/GenBank/DDBJ databases">
        <title>Nuclear Genome Assembly of the Microalgal Biofuel strain Nannochloropsis salina CCMP1776.</title>
        <authorList>
            <person name="Hovde B."/>
        </authorList>
    </citation>
    <scope>NUCLEOTIDE SEQUENCE [LARGE SCALE GENOMIC DNA]</scope>
    <source>
        <strain evidence="9 10">CCMP1776</strain>
    </source>
</reference>
<dbReference type="Pfam" id="PF01496">
    <property type="entry name" value="V_ATPase_I"/>
    <property type="match status" value="1"/>
</dbReference>
<evidence type="ECO:0000256" key="8">
    <source>
        <dbReference type="SAM" id="MobiDB-lite"/>
    </source>
</evidence>
<sequence length="104" mass="11709">MNSLGEKITREYNEKVEYQEVLQKVQRLFAAEGPQKVEKDAAAQVRPDRSPVGQADTARPLLNAEAGRGATAPDKDMRFSFLAGVVNEEDRPRFERMLFRADQG</sequence>
<evidence type="ECO:0000256" key="1">
    <source>
        <dbReference type="ARBA" id="ARBA00004141"/>
    </source>
</evidence>
<keyword evidence="5" id="KW-1133">Transmembrane helix</keyword>
<comment type="subcellular location">
    <subcellularLocation>
        <location evidence="1">Membrane</location>
        <topology evidence="1">Multi-pass membrane protein</topology>
    </subcellularLocation>
</comment>
<protein>
    <submittedName>
        <fullName evidence="9">Uncharacterized protein</fullName>
    </submittedName>
</protein>
<keyword evidence="10" id="KW-1185">Reference proteome</keyword>
<evidence type="ECO:0000256" key="5">
    <source>
        <dbReference type="ARBA" id="ARBA00022989"/>
    </source>
</evidence>
<feature type="region of interest" description="Disordered" evidence="8">
    <location>
        <begin position="36"/>
        <end position="70"/>
    </location>
</feature>
<dbReference type="OrthoDB" id="10264220at2759"/>
<feature type="compositionally biased region" description="Basic and acidic residues" evidence="8">
    <location>
        <begin position="36"/>
        <end position="49"/>
    </location>
</feature>
<organism evidence="9 10">
    <name type="scientific">Nannochloropsis salina CCMP1776</name>
    <dbReference type="NCBI Taxonomy" id="1027361"/>
    <lineage>
        <taxon>Eukaryota</taxon>
        <taxon>Sar</taxon>
        <taxon>Stramenopiles</taxon>
        <taxon>Ochrophyta</taxon>
        <taxon>Eustigmatophyceae</taxon>
        <taxon>Eustigmatales</taxon>
        <taxon>Monodopsidaceae</taxon>
        <taxon>Microchloropsis</taxon>
        <taxon>Microchloropsis salina</taxon>
    </lineage>
</organism>
<proteinExistence type="inferred from homology"/>
<evidence type="ECO:0000256" key="4">
    <source>
        <dbReference type="ARBA" id="ARBA00022692"/>
    </source>
</evidence>
<evidence type="ECO:0000256" key="2">
    <source>
        <dbReference type="ARBA" id="ARBA00009904"/>
    </source>
</evidence>
<evidence type="ECO:0000313" key="9">
    <source>
        <dbReference type="EMBL" id="TFJ82105.1"/>
    </source>
</evidence>
<evidence type="ECO:0000256" key="3">
    <source>
        <dbReference type="ARBA" id="ARBA00022448"/>
    </source>
</evidence>
<dbReference type="InterPro" id="IPR002490">
    <property type="entry name" value="V-ATPase_116kDa_su"/>
</dbReference>
<dbReference type="GO" id="GO:0033179">
    <property type="term" value="C:proton-transporting V-type ATPase, V0 domain"/>
    <property type="evidence" value="ECO:0007669"/>
    <property type="project" value="InterPro"/>
</dbReference>
<dbReference type="GO" id="GO:0046961">
    <property type="term" value="F:proton-transporting ATPase activity, rotational mechanism"/>
    <property type="evidence" value="ECO:0007669"/>
    <property type="project" value="InterPro"/>
</dbReference>
<accession>A0A4D9CXC8</accession>
<dbReference type="EMBL" id="SDOX01000121">
    <property type="protein sequence ID" value="TFJ82105.1"/>
    <property type="molecule type" value="Genomic_DNA"/>
</dbReference>
<comment type="caution">
    <text evidence="9">The sequence shown here is derived from an EMBL/GenBank/DDBJ whole genome shotgun (WGS) entry which is preliminary data.</text>
</comment>